<dbReference type="Gene3D" id="3.90.180.10">
    <property type="entry name" value="Medium-chain alcohol dehydrogenases, catalytic domain"/>
    <property type="match status" value="1"/>
</dbReference>
<reference evidence="2" key="1">
    <citation type="journal article" date="2020" name="bioRxiv">
        <title>Whole genome comparisons of ergot fungi reveals the divergence and evolution of species within the genus Claviceps are the result of varying mechanisms driving genome evolution and host range expansion.</title>
        <authorList>
            <person name="Wyka S.A."/>
            <person name="Mondo S.J."/>
            <person name="Liu M."/>
            <person name="Dettman J."/>
            <person name="Nalam V."/>
            <person name="Broders K.D."/>
        </authorList>
    </citation>
    <scope>NUCLEOTIDE SEQUENCE</scope>
    <source>
        <strain evidence="2">CCC 489</strain>
    </source>
</reference>
<dbReference type="CDD" id="cd08276">
    <property type="entry name" value="MDR7"/>
    <property type="match status" value="1"/>
</dbReference>
<dbReference type="Gene3D" id="3.40.50.720">
    <property type="entry name" value="NAD(P)-binding Rossmann-like Domain"/>
    <property type="match status" value="1"/>
</dbReference>
<proteinExistence type="predicted"/>
<dbReference type="PANTHER" id="PTHR45033:SF1">
    <property type="entry name" value="OXIDOREDUCTASE (EUROFUNG)"/>
    <property type="match status" value="1"/>
</dbReference>
<dbReference type="InterPro" id="IPR011032">
    <property type="entry name" value="GroES-like_sf"/>
</dbReference>
<evidence type="ECO:0000313" key="2">
    <source>
        <dbReference type="EMBL" id="KAG5926786.1"/>
    </source>
</evidence>
<dbReference type="Pfam" id="PF00107">
    <property type="entry name" value="ADH_zinc_N"/>
    <property type="match status" value="1"/>
</dbReference>
<dbReference type="SUPFAM" id="SSF51735">
    <property type="entry name" value="NAD(P)-binding Rossmann-fold domains"/>
    <property type="match status" value="1"/>
</dbReference>
<dbReference type="Pfam" id="PF08240">
    <property type="entry name" value="ADH_N"/>
    <property type="match status" value="1"/>
</dbReference>
<evidence type="ECO:0000259" key="1">
    <source>
        <dbReference type="SMART" id="SM00829"/>
    </source>
</evidence>
<dbReference type="SUPFAM" id="SSF50129">
    <property type="entry name" value="GroES-like"/>
    <property type="match status" value="1"/>
</dbReference>
<sequence>MPLASYLSSFLSRPFASPESKPDDDAAVPSTMRQWTTALNGLDELREDDDVVVPAPRDGEVLVRIHAVGLNLRDVEVCTGRYNSTQHPGRIVPCSDMCGTVVRSRSPVLPPGTRVASIVLQSHLQGPLRQDHLASGLGVPLPGVLAEYRVFPASGLVRVPGYLTDEQAACLPSSAVTAWSALTWMRPSNQPLGTDDTPPYVFLQGTNDVSLAGLQIAHAAGHKTIIAAPSDAHLGRATRLGADHGFNSNTHWDWHKPVMDATAGRGADVILESVPHARALRKSFQSVAFGGAISCVGYLSGITGGFEPGRGAGRNGPRSPELHADDVNELALRRCATLGAVVGGGRDRFEDMLRFYCHRQIRPLVDTVFAFRQARDALRYLEDGTAFGKVVVRVGPP</sequence>
<feature type="domain" description="Enoyl reductase (ER)" evidence="1">
    <location>
        <begin position="41"/>
        <end position="392"/>
    </location>
</feature>
<dbReference type="OrthoDB" id="3509362at2759"/>
<keyword evidence="3" id="KW-1185">Reference proteome</keyword>
<dbReference type="InterPro" id="IPR020843">
    <property type="entry name" value="ER"/>
</dbReference>
<dbReference type="InterPro" id="IPR013154">
    <property type="entry name" value="ADH-like_N"/>
</dbReference>
<dbReference type="EMBL" id="SRPY01000234">
    <property type="protein sequence ID" value="KAG5926786.1"/>
    <property type="molecule type" value="Genomic_DNA"/>
</dbReference>
<dbReference type="GO" id="GO:0016491">
    <property type="term" value="F:oxidoreductase activity"/>
    <property type="evidence" value="ECO:0007669"/>
    <property type="project" value="InterPro"/>
</dbReference>
<comment type="caution">
    <text evidence="2">The sequence shown here is derived from an EMBL/GenBank/DDBJ whole genome shotgun (WGS) entry which is preliminary data.</text>
</comment>
<dbReference type="InterPro" id="IPR013149">
    <property type="entry name" value="ADH-like_C"/>
</dbReference>
<gene>
    <name evidence="2" type="ORF">E4U42_002954</name>
</gene>
<dbReference type="PANTHER" id="PTHR45033">
    <property type="match status" value="1"/>
</dbReference>
<dbReference type="SMART" id="SM00829">
    <property type="entry name" value="PKS_ER"/>
    <property type="match status" value="1"/>
</dbReference>
<dbReference type="InterPro" id="IPR036291">
    <property type="entry name" value="NAD(P)-bd_dom_sf"/>
</dbReference>
<evidence type="ECO:0000313" key="3">
    <source>
        <dbReference type="Proteomes" id="UP000811619"/>
    </source>
</evidence>
<protein>
    <recommendedName>
        <fullName evidence="1">Enoyl reductase (ER) domain-containing protein</fullName>
    </recommendedName>
</protein>
<name>A0A8K0JA11_9HYPO</name>
<dbReference type="AlphaFoldDB" id="A0A8K0JA11"/>
<dbReference type="Proteomes" id="UP000811619">
    <property type="component" value="Unassembled WGS sequence"/>
</dbReference>
<accession>A0A8K0JA11</accession>
<dbReference type="InterPro" id="IPR052711">
    <property type="entry name" value="Zinc_ADH-like"/>
</dbReference>
<organism evidence="2 3">
    <name type="scientific">Claviceps africana</name>
    <dbReference type="NCBI Taxonomy" id="83212"/>
    <lineage>
        <taxon>Eukaryota</taxon>
        <taxon>Fungi</taxon>
        <taxon>Dikarya</taxon>
        <taxon>Ascomycota</taxon>
        <taxon>Pezizomycotina</taxon>
        <taxon>Sordariomycetes</taxon>
        <taxon>Hypocreomycetidae</taxon>
        <taxon>Hypocreales</taxon>
        <taxon>Clavicipitaceae</taxon>
        <taxon>Claviceps</taxon>
    </lineage>
</organism>